<protein>
    <submittedName>
        <fullName evidence="2">Uncharacterized protein</fullName>
    </submittedName>
</protein>
<evidence type="ECO:0000256" key="1">
    <source>
        <dbReference type="SAM" id="MobiDB-lite"/>
    </source>
</evidence>
<feature type="region of interest" description="Disordered" evidence="1">
    <location>
        <begin position="82"/>
        <end position="101"/>
    </location>
</feature>
<accession>A0A316UZK9</accession>
<sequence>MPSSRRSTQARPAGFRLAFSTTSFLSFRPSTTLAHSSTLHLLGAITSSSFFFGFGSHLERARRRTPRRWRAHLKRTSPKARLLTGSSTSAAAPAAARSLPRPPLHSEPTLIELWREVTMWLSGWYVLANSERLRDSRLLYYTLTLLFTRLLCSANAASSSGGDCRRQANVQGSCVYTPPQYPAVTVLSIERSRSDVSRCGTSSLLAVHHKQETRRCRRIVTGDRTMSINAPTQPPTTAAELAGGQSLASALAELATNSIPGEEEEKIEEEDESDSEYEEEEPEDVDGSKVKKGPYGDKRVHKDGRSEYFLCSRGEPRFANVEPGTPSFVRAVLCQQDLADEVSMPGTAGFNAWEWMKGVTEEEWEAVKGIQLAPAGVRLMAALDDGEDVHPRAF</sequence>
<organism evidence="2 3">
    <name type="scientific">Jaminaea rosea</name>
    <dbReference type="NCBI Taxonomy" id="1569628"/>
    <lineage>
        <taxon>Eukaryota</taxon>
        <taxon>Fungi</taxon>
        <taxon>Dikarya</taxon>
        <taxon>Basidiomycota</taxon>
        <taxon>Ustilaginomycotina</taxon>
        <taxon>Exobasidiomycetes</taxon>
        <taxon>Microstromatales</taxon>
        <taxon>Microstromatales incertae sedis</taxon>
        <taxon>Jaminaea</taxon>
    </lineage>
</organism>
<dbReference type="EMBL" id="KZ819663">
    <property type="protein sequence ID" value="PWN29363.1"/>
    <property type="molecule type" value="Genomic_DNA"/>
</dbReference>
<dbReference type="AlphaFoldDB" id="A0A316UZK9"/>
<name>A0A316UZK9_9BASI</name>
<gene>
    <name evidence="2" type="ORF">BDZ90DRAFT_106432</name>
</gene>
<feature type="compositionally biased region" description="Low complexity" evidence="1">
    <location>
        <begin position="82"/>
        <end position="99"/>
    </location>
</feature>
<dbReference type="GeneID" id="37025012"/>
<dbReference type="Proteomes" id="UP000245884">
    <property type="component" value="Unassembled WGS sequence"/>
</dbReference>
<keyword evidence="3" id="KW-1185">Reference proteome</keyword>
<evidence type="ECO:0000313" key="3">
    <source>
        <dbReference type="Proteomes" id="UP000245884"/>
    </source>
</evidence>
<feature type="region of interest" description="Disordered" evidence="1">
    <location>
        <begin position="256"/>
        <end position="298"/>
    </location>
</feature>
<feature type="compositionally biased region" description="Basic and acidic residues" evidence="1">
    <location>
        <begin position="286"/>
        <end position="298"/>
    </location>
</feature>
<feature type="compositionally biased region" description="Acidic residues" evidence="1">
    <location>
        <begin position="261"/>
        <end position="285"/>
    </location>
</feature>
<dbReference type="RefSeq" id="XP_025363975.1">
    <property type="nucleotide sequence ID" value="XM_025503189.1"/>
</dbReference>
<proteinExistence type="predicted"/>
<evidence type="ECO:0000313" key="2">
    <source>
        <dbReference type="EMBL" id="PWN29363.1"/>
    </source>
</evidence>
<reference evidence="2 3" key="1">
    <citation type="journal article" date="2018" name="Mol. Biol. Evol.">
        <title>Broad Genomic Sampling Reveals a Smut Pathogenic Ancestry of the Fungal Clade Ustilaginomycotina.</title>
        <authorList>
            <person name="Kijpornyongpan T."/>
            <person name="Mondo S.J."/>
            <person name="Barry K."/>
            <person name="Sandor L."/>
            <person name="Lee J."/>
            <person name="Lipzen A."/>
            <person name="Pangilinan J."/>
            <person name="LaButti K."/>
            <person name="Hainaut M."/>
            <person name="Henrissat B."/>
            <person name="Grigoriev I.V."/>
            <person name="Spatafora J.W."/>
            <person name="Aime M.C."/>
        </authorList>
    </citation>
    <scope>NUCLEOTIDE SEQUENCE [LARGE SCALE GENOMIC DNA]</scope>
    <source>
        <strain evidence="2 3">MCA 5214</strain>
    </source>
</reference>